<gene>
    <name evidence="1" type="ORF">CEXT_52321</name>
</gene>
<organism evidence="1 2">
    <name type="scientific">Caerostris extrusa</name>
    <name type="common">Bark spider</name>
    <name type="synonym">Caerostris bankana</name>
    <dbReference type="NCBI Taxonomy" id="172846"/>
    <lineage>
        <taxon>Eukaryota</taxon>
        <taxon>Metazoa</taxon>
        <taxon>Ecdysozoa</taxon>
        <taxon>Arthropoda</taxon>
        <taxon>Chelicerata</taxon>
        <taxon>Arachnida</taxon>
        <taxon>Araneae</taxon>
        <taxon>Araneomorphae</taxon>
        <taxon>Entelegynae</taxon>
        <taxon>Araneoidea</taxon>
        <taxon>Araneidae</taxon>
        <taxon>Caerostris</taxon>
    </lineage>
</organism>
<name>A0AAV4Y5W2_CAEEX</name>
<protein>
    <submittedName>
        <fullName evidence="1">Uncharacterized protein</fullName>
    </submittedName>
</protein>
<dbReference type="Proteomes" id="UP001054945">
    <property type="component" value="Unassembled WGS sequence"/>
</dbReference>
<dbReference type="EMBL" id="BPLR01018683">
    <property type="protein sequence ID" value="GIZ01539.1"/>
    <property type="molecule type" value="Genomic_DNA"/>
</dbReference>
<proteinExistence type="predicted"/>
<evidence type="ECO:0000313" key="1">
    <source>
        <dbReference type="EMBL" id="GIZ01539.1"/>
    </source>
</evidence>
<sequence length="89" mass="10175">MKKFGDRWLAERRLRKLTKCNSRTTIGHRLVVLTCDVVSPYSQANQLQPNARRYILLLGANQNTLLPVPVLVVLAVPDLDERGPRLFHL</sequence>
<evidence type="ECO:0000313" key="2">
    <source>
        <dbReference type="Proteomes" id="UP001054945"/>
    </source>
</evidence>
<keyword evidence="2" id="KW-1185">Reference proteome</keyword>
<dbReference type="AlphaFoldDB" id="A0AAV4Y5W2"/>
<reference evidence="1 2" key="1">
    <citation type="submission" date="2021-06" db="EMBL/GenBank/DDBJ databases">
        <title>Caerostris extrusa draft genome.</title>
        <authorList>
            <person name="Kono N."/>
            <person name="Arakawa K."/>
        </authorList>
    </citation>
    <scope>NUCLEOTIDE SEQUENCE [LARGE SCALE GENOMIC DNA]</scope>
</reference>
<accession>A0AAV4Y5W2</accession>
<comment type="caution">
    <text evidence="1">The sequence shown here is derived from an EMBL/GenBank/DDBJ whole genome shotgun (WGS) entry which is preliminary data.</text>
</comment>